<gene>
    <name evidence="1" type="ORF">R1sor_006089</name>
</gene>
<reference evidence="1 2" key="1">
    <citation type="submission" date="2024-09" db="EMBL/GenBank/DDBJ databases">
        <title>Chromosome-scale assembly of Riccia sorocarpa.</title>
        <authorList>
            <person name="Paukszto L."/>
        </authorList>
    </citation>
    <scope>NUCLEOTIDE SEQUENCE [LARGE SCALE GENOMIC DNA]</scope>
    <source>
        <strain evidence="1">LP-2024</strain>
        <tissue evidence="1">Aerial parts of the thallus</tissue>
    </source>
</reference>
<sequence length="229" mass="25507">MAQTIPRAPGLTYNEYKQAAKKAAKTNDPPVLNNPCLCSCMSCGTFKNRDKPPVRIRDNPQYFTKTRDVGFPGSNRPRVIVYCPVHDGVDENYLGGWKSNMETQSCGYFHCRESQCTEPIAVVKKTNHPNPAATIRSPKGGGSIRPEPLCPRPTCECIRVSNKGSGPPRYGNVKLIKGSPLLKGSAWTNLYKSDPVTNHQDLNLRREPLPPDTTSLYTCKKYIAQRLNR</sequence>
<dbReference type="EMBL" id="JBJQOH010000003">
    <property type="protein sequence ID" value="KAL3692438.1"/>
    <property type="molecule type" value="Genomic_DNA"/>
</dbReference>
<dbReference type="Proteomes" id="UP001633002">
    <property type="component" value="Unassembled WGS sequence"/>
</dbReference>
<evidence type="ECO:0000313" key="1">
    <source>
        <dbReference type="EMBL" id="KAL3692438.1"/>
    </source>
</evidence>
<organism evidence="1 2">
    <name type="scientific">Riccia sorocarpa</name>
    <dbReference type="NCBI Taxonomy" id="122646"/>
    <lineage>
        <taxon>Eukaryota</taxon>
        <taxon>Viridiplantae</taxon>
        <taxon>Streptophyta</taxon>
        <taxon>Embryophyta</taxon>
        <taxon>Marchantiophyta</taxon>
        <taxon>Marchantiopsida</taxon>
        <taxon>Marchantiidae</taxon>
        <taxon>Marchantiales</taxon>
        <taxon>Ricciaceae</taxon>
        <taxon>Riccia</taxon>
    </lineage>
</organism>
<evidence type="ECO:0000313" key="2">
    <source>
        <dbReference type="Proteomes" id="UP001633002"/>
    </source>
</evidence>
<proteinExistence type="predicted"/>
<dbReference type="AlphaFoldDB" id="A0ABD3HLX9"/>
<name>A0ABD3HLX9_9MARC</name>
<comment type="caution">
    <text evidence="1">The sequence shown here is derived from an EMBL/GenBank/DDBJ whole genome shotgun (WGS) entry which is preliminary data.</text>
</comment>
<protein>
    <submittedName>
        <fullName evidence="1">Uncharacterized protein</fullName>
    </submittedName>
</protein>
<keyword evidence="2" id="KW-1185">Reference proteome</keyword>
<accession>A0ABD3HLX9</accession>